<evidence type="ECO:0000313" key="2">
    <source>
        <dbReference type="EMBL" id="HFB54887.1"/>
    </source>
</evidence>
<dbReference type="PANTHER" id="PTHR38600">
    <property type="entry name" value="TRANSCRIPTIONAL REGULATORY PROTEIN"/>
    <property type="match status" value="1"/>
</dbReference>
<dbReference type="InterPro" id="IPR011991">
    <property type="entry name" value="ArsR-like_HTH"/>
</dbReference>
<feature type="domain" description="HTH arsR-type" evidence="1">
    <location>
        <begin position="1"/>
        <end position="89"/>
    </location>
</feature>
<dbReference type="GO" id="GO:0003700">
    <property type="term" value="F:DNA-binding transcription factor activity"/>
    <property type="evidence" value="ECO:0007669"/>
    <property type="project" value="InterPro"/>
</dbReference>
<dbReference type="SUPFAM" id="SSF46785">
    <property type="entry name" value="Winged helix' DNA-binding domain"/>
    <property type="match status" value="1"/>
</dbReference>
<dbReference type="SMART" id="SM00418">
    <property type="entry name" value="HTH_ARSR"/>
    <property type="match status" value="1"/>
</dbReference>
<dbReference type="InterPro" id="IPR036388">
    <property type="entry name" value="WH-like_DNA-bd_sf"/>
</dbReference>
<dbReference type="Gene3D" id="1.10.10.10">
    <property type="entry name" value="Winged helix-like DNA-binding domain superfamily/Winged helix DNA-binding domain"/>
    <property type="match status" value="1"/>
</dbReference>
<dbReference type="CDD" id="cd00090">
    <property type="entry name" value="HTH_ARSR"/>
    <property type="match status" value="1"/>
</dbReference>
<gene>
    <name evidence="2" type="ORF">ENJ46_03100</name>
</gene>
<dbReference type="AlphaFoldDB" id="A0A7C3C2Z8"/>
<dbReference type="InterPro" id="IPR036390">
    <property type="entry name" value="WH_DNA-bd_sf"/>
</dbReference>
<organism evidence="2">
    <name type="scientific">Hellea balneolensis</name>
    <dbReference type="NCBI Taxonomy" id="287478"/>
    <lineage>
        <taxon>Bacteria</taxon>
        <taxon>Pseudomonadati</taxon>
        <taxon>Pseudomonadota</taxon>
        <taxon>Alphaproteobacteria</taxon>
        <taxon>Maricaulales</taxon>
        <taxon>Robiginitomaculaceae</taxon>
        <taxon>Hellea</taxon>
    </lineage>
</organism>
<dbReference type="PROSITE" id="PS50987">
    <property type="entry name" value="HTH_ARSR_2"/>
    <property type="match status" value="1"/>
</dbReference>
<reference evidence="2" key="1">
    <citation type="journal article" date="2020" name="mSystems">
        <title>Genome- and Community-Level Interaction Insights into Carbon Utilization and Element Cycling Functions of Hydrothermarchaeota in Hydrothermal Sediment.</title>
        <authorList>
            <person name="Zhou Z."/>
            <person name="Liu Y."/>
            <person name="Xu W."/>
            <person name="Pan J."/>
            <person name="Luo Z.H."/>
            <person name="Li M."/>
        </authorList>
    </citation>
    <scope>NUCLEOTIDE SEQUENCE [LARGE SCALE GENOMIC DNA]</scope>
    <source>
        <strain evidence="2">HyVt-489</strain>
    </source>
</reference>
<proteinExistence type="predicted"/>
<sequence length="105" mass="12074">MPTQDVFRALADPTRRAIITMLADEPMNINQISNQFEISRPAIAKHLKILEKGNIIRVQKTGRDRINTLQPQALKSVADWLAHYSRFWDTKLSTLKHAVEHAKED</sequence>
<dbReference type="PANTHER" id="PTHR38600:SF2">
    <property type="entry name" value="SLL0088 PROTEIN"/>
    <property type="match status" value="1"/>
</dbReference>
<dbReference type="Pfam" id="PF01022">
    <property type="entry name" value="HTH_5"/>
    <property type="match status" value="1"/>
</dbReference>
<accession>A0A7C3C2Z8</accession>
<dbReference type="PRINTS" id="PR00778">
    <property type="entry name" value="HTHARSR"/>
</dbReference>
<protein>
    <submittedName>
        <fullName evidence="2">ArsR family transcriptional regulator</fullName>
    </submittedName>
</protein>
<name>A0A7C3C2Z8_9PROT</name>
<dbReference type="NCBIfam" id="NF033788">
    <property type="entry name" value="HTH_metalloreg"/>
    <property type="match status" value="1"/>
</dbReference>
<dbReference type="InterPro" id="IPR001845">
    <property type="entry name" value="HTH_ArsR_DNA-bd_dom"/>
</dbReference>
<dbReference type="EMBL" id="DRMN01000203">
    <property type="protein sequence ID" value="HFB54887.1"/>
    <property type="molecule type" value="Genomic_DNA"/>
</dbReference>
<dbReference type="Proteomes" id="UP000886042">
    <property type="component" value="Unassembled WGS sequence"/>
</dbReference>
<comment type="caution">
    <text evidence="2">The sequence shown here is derived from an EMBL/GenBank/DDBJ whole genome shotgun (WGS) entry which is preliminary data.</text>
</comment>
<evidence type="ECO:0000259" key="1">
    <source>
        <dbReference type="PROSITE" id="PS50987"/>
    </source>
</evidence>